<evidence type="ECO:0008006" key="2">
    <source>
        <dbReference type="Google" id="ProtNLM"/>
    </source>
</evidence>
<dbReference type="PROSITE" id="PS51257">
    <property type="entry name" value="PROKAR_LIPOPROTEIN"/>
    <property type="match status" value="1"/>
</dbReference>
<organism evidence="1">
    <name type="scientific">Streptomyces sp. R08</name>
    <dbReference type="NCBI Taxonomy" id="3238624"/>
    <lineage>
        <taxon>Bacteria</taxon>
        <taxon>Bacillati</taxon>
        <taxon>Actinomycetota</taxon>
        <taxon>Actinomycetes</taxon>
        <taxon>Kitasatosporales</taxon>
        <taxon>Streptomycetaceae</taxon>
        <taxon>Streptomyces</taxon>
    </lineage>
</organism>
<sequence>MTPQPHRPARRSTSRLRTSAAVALLPLAVACGGGEGEDAADRKRAAPAPTAVTAAPEAGVVAPAKVEVIAGLTGCTAEIRIDADELREGVCRTEQGEYRITTFPEERFKVIWLDSAAIYGGKYLVGTQWVVSAKPELLAGFRSRLGGTVQELRGTGSATAP</sequence>
<reference evidence="1" key="1">
    <citation type="submission" date="2024-07" db="EMBL/GenBank/DDBJ databases">
        <authorList>
            <person name="Yu S.T."/>
        </authorList>
    </citation>
    <scope>NUCLEOTIDE SEQUENCE</scope>
    <source>
        <strain evidence="1">R08</strain>
    </source>
</reference>
<dbReference type="EMBL" id="CP163431">
    <property type="protein sequence ID" value="XDP99866.1"/>
    <property type="molecule type" value="Genomic_DNA"/>
</dbReference>
<dbReference type="AlphaFoldDB" id="A0AB39M0L6"/>
<gene>
    <name evidence="1" type="ORF">AB5J58_06595</name>
</gene>
<dbReference type="RefSeq" id="WP_369186838.1">
    <property type="nucleotide sequence ID" value="NZ_CP163431.1"/>
</dbReference>
<name>A0AB39M0L6_9ACTN</name>
<evidence type="ECO:0000313" key="1">
    <source>
        <dbReference type="EMBL" id="XDP99866.1"/>
    </source>
</evidence>
<proteinExistence type="predicted"/>
<accession>A0AB39M0L6</accession>
<protein>
    <recommendedName>
        <fullName evidence="2">Lipoprotein</fullName>
    </recommendedName>
</protein>